<dbReference type="Proteomes" id="UP000316270">
    <property type="component" value="Chromosome 5"/>
</dbReference>
<comment type="similarity">
    <text evidence="2">Belongs to the asaB hydroxylase/desaturase family.</text>
</comment>
<evidence type="ECO:0008006" key="6">
    <source>
        <dbReference type="Google" id="ProtNLM"/>
    </source>
</evidence>
<organism evidence="4 5">
    <name type="scientific">Venturia effusa</name>
    <dbReference type="NCBI Taxonomy" id="50376"/>
    <lineage>
        <taxon>Eukaryota</taxon>
        <taxon>Fungi</taxon>
        <taxon>Dikarya</taxon>
        <taxon>Ascomycota</taxon>
        <taxon>Pezizomycotina</taxon>
        <taxon>Dothideomycetes</taxon>
        <taxon>Pleosporomycetidae</taxon>
        <taxon>Venturiales</taxon>
        <taxon>Venturiaceae</taxon>
        <taxon>Venturia</taxon>
    </lineage>
</organism>
<accession>A0A517L686</accession>
<name>A0A517L686_9PEZI</name>
<keyword evidence="5" id="KW-1185">Reference proteome</keyword>
<dbReference type="NCBIfam" id="NF041278">
    <property type="entry name" value="CmcJ_NvfI_EfuI"/>
    <property type="match status" value="1"/>
</dbReference>
<evidence type="ECO:0000313" key="5">
    <source>
        <dbReference type="Proteomes" id="UP000316270"/>
    </source>
</evidence>
<proteinExistence type="inferred from homology"/>
<keyword evidence="1" id="KW-0560">Oxidoreductase</keyword>
<protein>
    <recommendedName>
        <fullName evidence="6">GA4 desaturase</fullName>
    </recommendedName>
</protein>
<dbReference type="InterPro" id="IPR044053">
    <property type="entry name" value="AsaB-like"/>
</dbReference>
<dbReference type="PANTHER" id="PTHR34598">
    <property type="entry name" value="BLL6449 PROTEIN"/>
    <property type="match status" value="1"/>
</dbReference>
<dbReference type="STRING" id="50376.A0A517L686"/>
<dbReference type="GO" id="GO:0016491">
    <property type="term" value="F:oxidoreductase activity"/>
    <property type="evidence" value="ECO:0007669"/>
    <property type="project" value="UniProtKB-KW"/>
</dbReference>
<evidence type="ECO:0000256" key="3">
    <source>
        <dbReference type="SAM" id="MobiDB-lite"/>
    </source>
</evidence>
<feature type="compositionally biased region" description="Low complexity" evidence="3">
    <location>
        <begin position="1"/>
        <end position="10"/>
    </location>
</feature>
<sequence>MTLTATTTSTKSQPSIETKTEQNPSLDLAPTDYHNVTPYTIAKLNYWKDSDPIPEEVKKTLSDHDLRVTRRSENSPNVDPHLVKIQNIRGLEHHFSIAKNGFEIAHLPSKMTAEDWTSEKRLKEIYFAEISSLLKKATGAKYVHSYEHMIRLKSLSEALSTPSDGQVDISGPIRRVHIDESPSSARREFRYYLNPARATSTAQKALYTELQNRPFGIYNVWKPLKPIRRDPLALCNPSSLAASDLRIGHVTVPNVGEIENFAIRAPPVGEEGRHEWCFLKGQQVDEALVFKIFDSRDSRGEGFEREEFGWGLERSKNEFN</sequence>
<evidence type="ECO:0000256" key="2">
    <source>
        <dbReference type="ARBA" id="ARBA00023604"/>
    </source>
</evidence>
<reference evidence="4 5" key="1">
    <citation type="submission" date="2019-07" db="EMBL/GenBank/DDBJ databases">
        <title>Finished genome of Venturia effusa.</title>
        <authorList>
            <person name="Young C.A."/>
            <person name="Cox M.P."/>
            <person name="Ganley A.R.D."/>
            <person name="David W.J."/>
        </authorList>
    </citation>
    <scope>NUCLEOTIDE SEQUENCE [LARGE SCALE GENOMIC DNA]</scope>
    <source>
        <strain evidence="5">albino</strain>
    </source>
</reference>
<feature type="region of interest" description="Disordered" evidence="3">
    <location>
        <begin position="1"/>
        <end position="31"/>
    </location>
</feature>
<gene>
    <name evidence="4" type="ORF">FKW77_009778</name>
</gene>
<feature type="compositionally biased region" description="Polar residues" evidence="3">
    <location>
        <begin position="11"/>
        <end position="25"/>
    </location>
</feature>
<evidence type="ECO:0000313" key="4">
    <source>
        <dbReference type="EMBL" id="QDS71124.1"/>
    </source>
</evidence>
<dbReference type="PANTHER" id="PTHR34598:SF3">
    <property type="entry name" value="OXIDOREDUCTASE AN1597"/>
    <property type="match status" value="1"/>
</dbReference>
<evidence type="ECO:0000256" key="1">
    <source>
        <dbReference type="ARBA" id="ARBA00023002"/>
    </source>
</evidence>
<dbReference type="EMBL" id="CP042189">
    <property type="protein sequence ID" value="QDS71124.1"/>
    <property type="molecule type" value="Genomic_DNA"/>
</dbReference>
<dbReference type="OrthoDB" id="412788at2759"/>
<dbReference type="AlphaFoldDB" id="A0A517L686"/>